<dbReference type="Gene3D" id="3.30.1370.110">
    <property type="match status" value="1"/>
</dbReference>
<dbReference type="Proteomes" id="UP001195903">
    <property type="component" value="Unassembled WGS sequence"/>
</dbReference>
<organism evidence="2 3">
    <name type="scientific">Shewanella jiangmenensis</name>
    <dbReference type="NCBI Taxonomy" id="2837387"/>
    <lineage>
        <taxon>Bacteria</taxon>
        <taxon>Pseudomonadati</taxon>
        <taxon>Pseudomonadota</taxon>
        <taxon>Gammaproteobacteria</taxon>
        <taxon>Alteromonadales</taxon>
        <taxon>Shewanellaceae</taxon>
        <taxon>Shewanella</taxon>
    </lineage>
</organism>
<evidence type="ECO:0000259" key="1">
    <source>
        <dbReference type="PROSITE" id="PS50828"/>
    </source>
</evidence>
<name>A0ABS5V657_9GAMM</name>
<dbReference type="PANTHER" id="PTHR35562">
    <property type="entry name" value="DNA ENDONUCLEASE SMRA-RELATED"/>
    <property type="match status" value="1"/>
</dbReference>
<dbReference type="Pfam" id="PF01713">
    <property type="entry name" value="Smr"/>
    <property type="match status" value="1"/>
</dbReference>
<dbReference type="EMBL" id="JAHEPS010000007">
    <property type="protein sequence ID" value="MBT1445934.1"/>
    <property type="molecule type" value="Genomic_DNA"/>
</dbReference>
<dbReference type="InterPro" id="IPR036063">
    <property type="entry name" value="Smr_dom_sf"/>
</dbReference>
<feature type="domain" description="Smr" evidence="1">
    <location>
        <begin position="95"/>
        <end position="176"/>
    </location>
</feature>
<keyword evidence="3" id="KW-1185">Reference proteome</keyword>
<reference evidence="2 3" key="1">
    <citation type="submission" date="2021-05" db="EMBL/GenBank/DDBJ databases">
        <title>Shewanella sp. JM162201.</title>
        <authorList>
            <person name="Xu S."/>
            <person name="Li A."/>
        </authorList>
    </citation>
    <scope>NUCLEOTIDE SEQUENCE [LARGE SCALE GENOMIC DNA]</scope>
    <source>
        <strain evidence="2 3">JM162201</strain>
    </source>
</reference>
<dbReference type="PROSITE" id="PS50828">
    <property type="entry name" value="SMR"/>
    <property type="match status" value="1"/>
</dbReference>
<sequence>MMHEEQQLFMAEMADVKPLKSAESHFFVKAPQDEAAQKARREAADIDERLLALSVDTVNLKRVKGDEIVSFAREGVQEAVLKTLRLGRYEAKTRFDFRGLSLSEARKTLLELIDGALFRGERNLLLVCGKGLGNKPFEAVMKSALTTWLSQLEVVRAFHSATREEGGSGALYVMLIKSEAEKIHSRETNRRGARR</sequence>
<dbReference type="PANTHER" id="PTHR35562:SF2">
    <property type="entry name" value="DNA ENDONUCLEASE SMRA-RELATED"/>
    <property type="match status" value="1"/>
</dbReference>
<protein>
    <submittedName>
        <fullName evidence="2">Smr/MutS family protein</fullName>
    </submittedName>
</protein>
<proteinExistence type="predicted"/>
<accession>A0ABS5V657</accession>
<evidence type="ECO:0000313" key="3">
    <source>
        <dbReference type="Proteomes" id="UP001195903"/>
    </source>
</evidence>
<dbReference type="RefSeq" id="WP_214508133.1">
    <property type="nucleotide sequence ID" value="NZ_JAHEPS010000007.1"/>
</dbReference>
<dbReference type="SUPFAM" id="SSF160443">
    <property type="entry name" value="SMR domain-like"/>
    <property type="match status" value="1"/>
</dbReference>
<comment type="caution">
    <text evidence="2">The sequence shown here is derived from an EMBL/GenBank/DDBJ whole genome shotgun (WGS) entry which is preliminary data.</text>
</comment>
<evidence type="ECO:0000313" key="2">
    <source>
        <dbReference type="EMBL" id="MBT1445934.1"/>
    </source>
</evidence>
<dbReference type="InterPro" id="IPR002625">
    <property type="entry name" value="Smr_dom"/>
</dbReference>
<gene>
    <name evidence="2" type="ORF">KJI95_15635</name>
</gene>
<dbReference type="SMART" id="SM00463">
    <property type="entry name" value="SMR"/>
    <property type="match status" value="1"/>
</dbReference>